<protein>
    <submittedName>
        <fullName evidence="1">Uncharacterized protein</fullName>
    </submittedName>
</protein>
<evidence type="ECO:0000313" key="1">
    <source>
        <dbReference type="EMBL" id="AQQ71430.1"/>
    </source>
</evidence>
<organism evidence="1 2">
    <name type="scientific">Limihaloglobus sulfuriphilus</name>
    <dbReference type="NCBI Taxonomy" id="1851148"/>
    <lineage>
        <taxon>Bacteria</taxon>
        <taxon>Pseudomonadati</taxon>
        <taxon>Planctomycetota</taxon>
        <taxon>Phycisphaerae</taxon>
        <taxon>Sedimentisphaerales</taxon>
        <taxon>Sedimentisphaeraceae</taxon>
        <taxon>Limihaloglobus</taxon>
    </lineage>
</organism>
<accession>A0A1Q2MFI6</accession>
<dbReference type="Proteomes" id="UP000188181">
    <property type="component" value="Chromosome"/>
</dbReference>
<proteinExistence type="predicted"/>
<name>A0A1Q2MFI6_9BACT</name>
<dbReference type="KEGG" id="pbas:SMSP2_01804"/>
<gene>
    <name evidence="1" type="ORF">SMSP2_01804</name>
</gene>
<reference evidence="2" key="1">
    <citation type="submission" date="2017-02" db="EMBL/GenBank/DDBJ databases">
        <title>Comparative genomics and description of representatives of a novel lineage of planctomycetes thriving in anoxic sediments.</title>
        <authorList>
            <person name="Spring S."/>
            <person name="Bunk B."/>
            <person name="Sproer C."/>
        </authorList>
    </citation>
    <scope>NUCLEOTIDE SEQUENCE [LARGE SCALE GENOMIC DNA]</scope>
    <source>
        <strain evidence="2">SM-Chi-D1</strain>
    </source>
</reference>
<evidence type="ECO:0000313" key="2">
    <source>
        <dbReference type="Proteomes" id="UP000188181"/>
    </source>
</evidence>
<sequence>MLTPDDYQIQMRDIAKSYDMISQNPALSKTHLGDFARARLDTLDRTVNPTGPNVPLVNSLENLVR</sequence>
<dbReference type="AlphaFoldDB" id="A0A1Q2MFI6"/>
<keyword evidence="2" id="KW-1185">Reference proteome</keyword>
<dbReference type="EMBL" id="CP019646">
    <property type="protein sequence ID" value="AQQ71430.1"/>
    <property type="molecule type" value="Genomic_DNA"/>
</dbReference>